<protein>
    <submittedName>
        <fullName evidence="2">Uncharacterized protein</fullName>
    </submittedName>
</protein>
<evidence type="ECO:0000313" key="3">
    <source>
        <dbReference type="Proteomes" id="UP000314294"/>
    </source>
</evidence>
<dbReference type="Proteomes" id="UP000314294">
    <property type="component" value="Unassembled WGS sequence"/>
</dbReference>
<gene>
    <name evidence="2" type="ORF">EYF80_009396</name>
</gene>
<sequence length="109" mass="11956">MPVTAHGLNLQQVSVLKAVLWLLKSHSAVIDYKAMFQSLKTADEPILSAPSVTKSLLSRLGVMGRVPDVFWVRVVMERRGGDRPDEARRGCASGGDERRFHHFGLDGAG</sequence>
<organism evidence="2 3">
    <name type="scientific">Liparis tanakae</name>
    <name type="common">Tanaka's snailfish</name>
    <dbReference type="NCBI Taxonomy" id="230148"/>
    <lineage>
        <taxon>Eukaryota</taxon>
        <taxon>Metazoa</taxon>
        <taxon>Chordata</taxon>
        <taxon>Craniata</taxon>
        <taxon>Vertebrata</taxon>
        <taxon>Euteleostomi</taxon>
        <taxon>Actinopterygii</taxon>
        <taxon>Neopterygii</taxon>
        <taxon>Teleostei</taxon>
        <taxon>Neoteleostei</taxon>
        <taxon>Acanthomorphata</taxon>
        <taxon>Eupercaria</taxon>
        <taxon>Perciformes</taxon>
        <taxon>Cottioidei</taxon>
        <taxon>Cottales</taxon>
        <taxon>Liparidae</taxon>
        <taxon>Liparis</taxon>
    </lineage>
</organism>
<name>A0A4Z2ISV0_9TELE</name>
<dbReference type="EMBL" id="SRLO01000055">
    <property type="protein sequence ID" value="TNN80372.1"/>
    <property type="molecule type" value="Genomic_DNA"/>
</dbReference>
<proteinExistence type="predicted"/>
<comment type="caution">
    <text evidence="2">The sequence shown here is derived from an EMBL/GenBank/DDBJ whole genome shotgun (WGS) entry which is preliminary data.</text>
</comment>
<dbReference type="AlphaFoldDB" id="A0A4Z2ISV0"/>
<feature type="compositionally biased region" description="Basic and acidic residues" evidence="1">
    <location>
        <begin position="81"/>
        <end position="99"/>
    </location>
</feature>
<evidence type="ECO:0000256" key="1">
    <source>
        <dbReference type="SAM" id="MobiDB-lite"/>
    </source>
</evidence>
<evidence type="ECO:0000313" key="2">
    <source>
        <dbReference type="EMBL" id="TNN80372.1"/>
    </source>
</evidence>
<accession>A0A4Z2ISV0</accession>
<feature type="region of interest" description="Disordered" evidence="1">
    <location>
        <begin position="81"/>
        <end position="109"/>
    </location>
</feature>
<keyword evidence="3" id="KW-1185">Reference proteome</keyword>
<reference evidence="2 3" key="1">
    <citation type="submission" date="2019-03" db="EMBL/GenBank/DDBJ databases">
        <title>First draft genome of Liparis tanakae, snailfish: a comprehensive survey of snailfish specific genes.</title>
        <authorList>
            <person name="Kim W."/>
            <person name="Song I."/>
            <person name="Jeong J.-H."/>
            <person name="Kim D."/>
            <person name="Kim S."/>
            <person name="Ryu S."/>
            <person name="Song J.Y."/>
            <person name="Lee S.K."/>
        </authorList>
    </citation>
    <scope>NUCLEOTIDE SEQUENCE [LARGE SCALE GENOMIC DNA]</scope>
    <source>
        <tissue evidence="2">Muscle</tissue>
    </source>
</reference>